<name>A0ABN9PQ63_9DINO</name>
<evidence type="ECO:0000256" key="3">
    <source>
        <dbReference type="SAM" id="SignalP"/>
    </source>
</evidence>
<feature type="compositionally biased region" description="Polar residues" evidence="1">
    <location>
        <begin position="490"/>
        <end position="502"/>
    </location>
</feature>
<feature type="transmembrane region" description="Helical" evidence="2">
    <location>
        <begin position="198"/>
        <end position="217"/>
    </location>
</feature>
<keyword evidence="5" id="KW-1185">Reference proteome</keyword>
<feature type="chain" id="PRO_5047281669" description="Acyltransferase 3 domain-containing protein" evidence="3">
    <location>
        <begin position="19"/>
        <end position="527"/>
    </location>
</feature>
<evidence type="ECO:0000313" key="4">
    <source>
        <dbReference type="EMBL" id="CAK0795257.1"/>
    </source>
</evidence>
<keyword evidence="2" id="KW-0472">Membrane</keyword>
<dbReference type="Proteomes" id="UP001189429">
    <property type="component" value="Unassembled WGS sequence"/>
</dbReference>
<feature type="signal peptide" evidence="3">
    <location>
        <begin position="1"/>
        <end position="18"/>
    </location>
</feature>
<evidence type="ECO:0000313" key="5">
    <source>
        <dbReference type="Proteomes" id="UP001189429"/>
    </source>
</evidence>
<sequence length="527" mass="58189">IKLICMTSVWWIHGMAYASHYCRYPTEEWSWPEEMPHMGTLIKMLHKYNMCLFAFCSGSVSYAEATPERVAASFNSLILPCILVAIWVQLTWYIPAQGIGKGAMSFLVSTEPWYMKTLFAWRILLFSFGHFTDVPLVCLAIGTRIVWQVSDQTNDPGCLLAHVVNDFPFFVLGHVLVRRRKLLEPYVNFLRERRWLQKACLVGYILLWLDIFCAGLFDSFDTWFYSLFPSTLTGKALKDVFKIIEVFTYGFVATGWLPTDEKPLFSSTGRGGALVAERHGDKHECWLTRTSEDAVERRPDVVPSAASRGDSANRMQPSLRQGPVRSAHPASQQPRRAGIVAGSTVAYAAKGISNERSQDGGDSSGQTSPRSSGSCSSLAGSFPGRLGAAIACPEAAAPEGFSSLGARLHELGRCTPCKFLRALRGCRLGLMCKNSRGLRCGRRVASRPWSAAPWSRRRWPRRRRCPAACPRRARWTASRQRQLLGCSTASTVPLASGSPVSTSEPEAGASSSHGSSEGPSFHCQGLS</sequence>
<keyword evidence="2" id="KW-1133">Transmembrane helix</keyword>
<reference evidence="4" key="1">
    <citation type="submission" date="2023-10" db="EMBL/GenBank/DDBJ databases">
        <authorList>
            <person name="Chen Y."/>
            <person name="Shah S."/>
            <person name="Dougan E. K."/>
            <person name="Thang M."/>
            <person name="Chan C."/>
        </authorList>
    </citation>
    <scope>NUCLEOTIDE SEQUENCE [LARGE SCALE GENOMIC DNA]</scope>
</reference>
<feature type="compositionally biased region" description="Low complexity" evidence="1">
    <location>
        <begin position="503"/>
        <end position="520"/>
    </location>
</feature>
<feature type="transmembrane region" description="Helical" evidence="2">
    <location>
        <begin position="77"/>
        <end position="94"/>
    </location>
</feature>
<feature type="non-terminal residue" evidence="4">
    <location>
        <position position="527"/>
    </location>
</feature>
<keyword evidence="3" id="KW-0732">Signal</keyword>
<organism evidence="4 5">
    <name type="scientific">Prorocentrum cordatum</name>
    <dbReference type="NCBI Taxonomy" id="2364126"/>
    <lineage>
        <taxon>Eukaryota</taxon>
        <taxon>Sar</taxon>
        <taxon>Alveolata</taxon>
        <taxon>Dinophyceae</taxon>
        <taxon>Prorocentrales</taxon>
        <taxon>Prorocentraceae</taxon>
        <taxon>Prorocentrum</taxon>
    </lineage>
</organism>
<evidence type="ECO:0000256" key="1">
    <source>
        <dbReference type="SAM" id="MobiDB-lite"/>
    </source>
</evidence>
<feature type="region of interest" description="Disordered" evidence="1">
    <location>
        <begin position="490"/>
        <end position="527"/>
    </location>
</feature>
<feature type="compositionally biased region" description="Low complexity" evidence="1">
    <location>
        <begin position="360"/>
        <end position="377"/>
    </location>
</feature>
<proteinExistence type="predicted"/>
<protein>
    <recommendedName>
        <fullName evidence="6">Acyltransferase 3 domain-containing protein</fullName>
    </recommendedName>
</protein>
<gene>
    <name evidence="4" type="ORF">PCOR1329_LOCUS4975</name>
</gene>
<feature type="region of interest" description="Disordered" evidence="1">
    <location>
        <begin position="296"/>
        <end position="338"/>
    </location>
</feature>
<dbReference type="EMBL" id="CAUYUJ010001300">
    <property type="protein sequence ID" value="CAK0795257.1"/>
    <property type="molecule type" value="Genomic_DNA"/>
</dbReference>
<feature type="transmembrane region" description="Helical" evidence="2">
    <location>
        <begin position="123"/>
        <end position="147"/>
    </location>
</feature>
<feature type="non-terminal residue" evidence="4">
    <location>
        <position position="1"/>
    </location>
</feature>
<keyword evidence="2" id="KW-0812">Transmembrane</keyword>
<comment type="caution">
    <text evidence="4">The sequence shown here is derived from an EMBL/GenBank/DDBJ whole genome shotgun (WGS) entry which is preliminary data.</text>
</comment>
<feature type="region of interest" description="Disordered" evidence="1">
    <location>
        <begin position="352"/>
        <end position="377"/>
    </location>
</feature>
<accession>A0ABN9PQ63</accession>
<evidence type="ECO:0008006" key="6">
    <source>
        <dbReference type="Google" id="ProtNLM"/>
    </source>
</evidence>
<evidence type="ECO:0000256" key="2">
    <source>
        <dbReference type="SAM" id="Phobius"/>
    </source>
</evidence>